<evidence type="ECO:0000313" key="3">
    <source>
        <dbReference type="EMBL" id="MDT2637227.1"/>
    </source>
</evidence>
<dbReference type="EMBL" id="JARPYT010000008">
    <property type="protein sequence ID" value="MDT2637227.1"/>
    <property type="molecule type" value="Genomic_DNA"/>
</dbReference>
<evidence type="ECO:0000256" key="1">
    <source>
        <dbReference type="ARBA" id="ARBA00008591"/>
    </source>
</evidence>
<dbReference type="RefSeq" id="WP_137603300.1">
    <property type="nucleotide sequence ID" value="NZ_JARPYR010000003.1"/>
</dbReference>
<sequence>MVRKKQFDYFGKLEKMAQYSSESATLLLDLILDYSTEKFIDKSEKIHRLEGYGDRISKEIMTELYDAFITPIDREDIVMITNCLDDILDELNATTYLFENLLVYTIRPNTDKFLQLVVTATADVVQATKEFAKFKHSKVLKQYIEQVNKTESEADRLYSSLVQDLFANEKDPIEVIKWRDIYNHLEKITDACEVAADVIEGLVIKNS</sequence>
<evidence type="ECO:0000313" key="2">
    <source>
        <dbReference type="EMBL" id="MDT2595944.1"/>
    </source>
</evidence>
<dbReference type="InterPro" id="IPR052912">
    <property type="entry name" value="UPF0111_domain"/>
</dbReference>
<dbReference type="AlphaFoldDB" id="A0AAP5NBB2"/>
<evidence type="ECO:0000313" key="5">
    <source>
        <dbReference type="Proteomes" id="UP001256547"/>
    </source>
</evidence>
<dbReference type="EMBL" id="JARPYR010000003">
    <property type="protein sequence ID" value="MDT2595944.1"/>
    <property type="molecule type" value="Genomic_DNA"/>
</dbReference>
<dbReference type="PANTHER" id="PTHR37298">
    <property type="entry name" value="UPF0111 PROTEIN YKAA"/>
    <property type="match status" value="1"/>
</dbReference>
<dbReference type="SUPFAM" id="SSF109755">
    <property type="entry name" value="PhoU-like"/>
    <property type="match status" value="1"/>
</dbReference>
<comment type="caution">
    <text evidence="3">The sequence shown here is derived from an EMBL/GenBank/DDBJ whole genome shotgun (WGS) entry which is preliminary data.</text>
</comment>
<accession>A0AAP5NBB2</accession>
<dbReference type="Proteomes" id="UP001245561">
    <property type="component" value="Unassembled WGS sequence"/>
</dbReference>
<dbReference type="Gene3D" id="1.20.58.220">
    <property type="entry name" value="Phosphate transport system protein phou homolog 2, domain 2"/>
    <property type="match status" value="1"/>
</dbReference>
<protein>
    <submittedName>
        <fullName evidence="3">DUF47 family protein</fullName>
    </submittedName>
</protein>
<gene>
    <name evidence="3" type="ORF">P7D36_06840</name>
    <name evidence="2" type="ORF">P7D39_02745</name>
</gene>
<keyword evidence="5" id="KW-1185">Reference proteome</keyword>
<dbReference type="Proteomes" id="UP001256547">
    <property type="component" value="Unassembled WGS sequence"/>
</dbReference>
<dbReference type="InterPro" id="IPR018445">
    <property type="entry name" value="Put_Phosphate_transp_reg"/>
</dbReference>
<name>A0AAP5NBB2_9ENTE</name>
<dbReference type="InterPro" id="IPR038078">
    <property type="entry name" value="PhoU-like_sf"/>
</dbReference>
<evidence type="ECO:0000313" key="4">
    <source>
        <dbReference type="Proteomes" id="UP001245561"/>
    </source>
</evidence>
<dbReference type="PANTHER" id="PTHR37298:SF1">
    <property type="entry name" value="UPF0111 PROTEIN YKAA"/>
    <property type="match status" value="1"/>
</dbReference>
<organism evidence="3 4">
    <name type="scientific">Enterococcus dongliensis</name>
    <dbReference type="NCBI Taxonomy" id="2559925"/>
    <lineage>
        <taxon>Bacteria</taxon>
        <taxon>Bacillati</taxon>
        <taxon>Bacillota</taxon>
        <taxon>Bacilli</taxon>
        <taxon>Lactobacillales</taxon>
        <taxon>Enterococcaceae</taxon>
        <taxon>Enterococcus</taxon>
    </lineage>
</organism>
<reference evidence="3 5" key="1">
    <citation type="submission" date="2023-03" db="EMBL/GenBank/DDBJ databases">
        <authorList>
            <person name="Shen W."/>
            <person name="Cai J."/>
        </authorList>
    </citation>
    <scope>NUCLEOTIDE SEQUENCE</scope>
    <source>
        <strain evidence="3">P55-2</strain>
        <strain evidence="2 5">P72-2</strain>
    </source>
</reference>
<dbReference type="Pfam" id="PF01865">
    <property type="entry name" value="PhoU_div"/>
    <property type="match status" value="1"/>
</dbReference>
<comment type="similarity">
    <text evidence="1">Belongs to the UPF0111 family.</text>
</comment>
<proteinExistence type="inferred from homology"/>